<comment type="subcellular location">
    <subcellularLocation>
        <location evidence="1">Cell membrane</location>
        <topology evidence="1">Multi-pass membrane protein</topology>
    </subcellularLocation>
</comment>
<evidence type="ECO:0000256" key="3">
    <source>
        <dbReference type="ARBA" id="ARBA00022741"/>
    </source>
</evidence>
<dbReference type="InterPro" id="IPR036640">
    <property type="entry name" value="ABC1_TM_sf"/>
</dbReference>
<dbReference type="RefSeq" id="WP_027373537.1">
    <property type="nucleotide sequence ID" value="NZ_CP022058.2"/>
</dbReference>
<proteinExistence type="predicted"/>
<dbReference type="Pfam" id="PF00664">
    <property type="entry name" value="ABC_membrane"/>
    <property type="match status" value="1"/>
</dbReference>
<keyword evidence="5" id="KW-0067">ATP-binding</keyword>
<dbReference type="Gene3D" id="3.40.50.300">
    <property type="entry name" value="P-loop containing nucleotide triphosphate hydrolases"/>
    <property type="match status" value="1"/>
</dbReference>
<dbReference type="InterPro" id="IPR003439">
    <property type="entry name" value="ABC_transporter-like_ATP-bd"/>
</dbReference>
<keyword evidence="3" id="KW-0547">Nucleotide-binding</keyword>
<dbReference type="SUPFAM" id="SSF90123">
    <property type="entry name" value="ABC transporter transmembrane region"/>
    <property type="match status" value="1"/>
</dbReference>
<dbReference type="AlphaFoldDB" id="A0A1Z3W879"/>
<organism evidence="8 9">
    <name type="scientific">Chryseobacterium indologenes</name>
    <name type="common">Flavobacterium indologenes</name>
    <dbReference type="NCBI Taxonomy" id="253"/>
    <lineage>
        <taxon>Bacteria</taxon>
        <taxon>Pseudomonadati</taxon>
        <taxon>Bacteroidota</taxon>
        <taxon>Flavobacteriia</taxon>
        <taxon>Flavobacteriales</taxon>
        <taxon>Weeksellaceae</taxon>
        <taxon>Chryseobacterium group</taxon>
        <taxon>Chryseobacterium</taxon>
    </lineage>
</organism>
<dbReference type="KEGG" id="cio:CEQ15_21975"/>
<dbReference type="CDD" id="cd18571">
    <property type="entry name" value="ABC_6TM_peptidase_like"/>
    <property type="match status" value="1"/>
</dbReference>
<dbReference type="GO" id="GO:0015421">
    <property type="term" value="F:ABC-type oligopeptide transporter activity"/>
    <property type="evidence" value="ECO:0007669"/>
    <property type="project" value="TreeGrafter"/>
</dbReference>
<gene>
    <name evidence="8" type="ORF">EG352_19155</name>
</gene>
<dbReference type="Proteomes" id="UP000269015">
    <property type="component" value="Chromosome"/>
</dbReference>
<dbReference type="PROSITE" id="PS50990">
    <property type="entry name" value="PEPTIDASE_C39"/>
    <property type="match status" value="1"/>
</dbReference>
<evidence type="ECO:0000256" key="5">
    <source>
        <dbReference type="ARBA" id="ARBA00022840"/>
    </source>
</evidence>
<dbReference type="InterPro" id="IPR011527">
    <property type="entry name" value="ABC1_TM_dom"/>
</dbReference>
<sequence length="729" mass="84034">MGKFIFFKQLESADCGATCLKMIAQFYNRKIDIRYLREIAYTNKNGVTLSSLINAADTIGFETLPTQITFDQLCNDVPLPAILHWKNSHYVVAYKSEKKNNKQFIHIADPAYGKLKLQQKETESLWNVDHEKKGITLLFEAHTNFNPHMDSEVKKIEFSYFLQYLKPVYGKLAIIFTLILLIASFNFLYPYINQQLIDKGVKDKSVYFIIYFLAAQLITYTSSMIMEFIQGWIFLTVKVRFGLKLVNDFLIKLMKMPISFFENKLSSDILLRIADHDKIENFFSQHTMQFIISVLSFFIFSIVLIQYSNMIFLVFFTGSIISVLWVLWFHKVRKFLNYKKFELESLNRNILYEVVNGISDIKINNFEVKKVKEWRDTQQELVEVNKKNLRLSNTQEFGINYLTQIKNTIILGLAAFMVIEDSITLGTMLAISFIIGQLNAPLEHFVLFIYSLQDAKISLERLIDVYEKKDEEDISGGSINEVSAHGDIIFKDVSFGYQNPNEYKIFENLNLTLKSNCTTAIVGTSGSGKTTLIKLLMKFYEPFTGEITLNNNSIENFNFNKWREKISVVFQDGYIFSDSVKGNIVMGQEYDENKFNHIISQANLNEIIDILPQNAETKIGENGLGLSKGQQQRILIARAMYKNPEILILDEATSALDSVNEKIIHHNLQNFFKGKTVIIIAHRLSTVKNADQILVLKQGKVVEAGNHQQLVDNKKEYYTLVKNQLELDS</sequence>
<dbReference type="GO" id="GO:0005886">
    <property type="term" value="C:plasma membrane"/>
    <property type="evidence" value="ECO:0007669"/>
    <property type="project" value="UniProtKB-SubCell"/>
</dbReference>
<accession>A0A1Z3W879</accession>
<dbReference type="SMART" id="SM00382">
    <property type="entry name" value="AAA"/>
    <property type="match status" value="1"/>
</dbReference>
<reference evidence="8 9" key="1">
    <citation type="submission" date="2018-11" db="EMBL/GenBank/DDBJ databases">
        <title>Proposal to divide the Flavobacteriaceae and reorganize its genera based on Amino Acid Identity values calculated from whole genome sequences.</title>
        <authorList>
            <person name="Nicholson A.C."/>
            <person name="Gulvik C.A."/>
            <person name="Whitney A.M."/>
            <person name="Humrighouse B.W."/>
            <person name="Bell M."/>
            <person name="Holmes B."/>
            <person name="Steigerwalt A.G."/>
            <person name="Villarma A."/>
            <person name="Sheth M."/>
            <person name="Batra D."/>
            <person name="Pryor J."/>
            <person name="Bernardet J.-F."/>
            <person name="Hugo C."/>
            <person name="Kampfer P."/>
            <person name="Newman J."/>
            <person name="McQuiston J.R."/>
        </authorList>
    </citation>
    <scope>NUCLEOTIDE SEQUENCE [LARGE SCALE GENOMIC DNA]</scope>
    <source>
        <strain evidence="8 9">H5559</strain>
    </source>
</reference>
<keyword evidence="2" id="KW-0812">Transmembrane</keyword>
<dbReference type="InterPro" id="IPR027417">
    <property type="entry name" value="P-loop_NTPase"/>
</dbReference>
<dbReference type="PROSITE" id="PS00211">
    <property type="entry name" value="ABC_TRANSPORTER_1"/>
    <property type="match status" value="1"/>
</dbReference>
<dbReference type="PANTHER" id="PTHR43394:SF1">
    <property type="entry name" value="ATP-BINDING CASSETTE SUB-FAMILY B MEMBER 10, MITOCHONDRIAL"/>
    <property type="match status" value="1"/>
</dbReference>
<dbReference type="OrthoDB" id="1522160at2"/>
<evidence type="ECO:0000256" key="6">
    <source>
        <dbReference type="ARBA" id="ARBA00022989"/>
    </source>
</evidence>
<dbReference type="FunFam" id="3.40.50.300:FF:000218">
    <property type="entry name" value="Multidrug ABC transporter ATP-binding protein"/>
    <property type="match status" value="1"/>
</dbReference>
<dbReference type="InterPro" id="IPR017871">
    <property type="entry name" value="ABC_transporter-like_CS"/>
</dbReference>
<evidence type="ECO:0000256" key="7">
    <source>
        <dbReference type="ARBA" id="ARBA00023136"/>
    </source>
</evidence>
<dbReference type="Pfam" id="PF00005">
    <property type="entry name" value="ABC_tran"/>
    <property type="match status" value="1"/>
</dbReference>
<dbReference type="GeneID" id="56900703"/>
<dbReference type="SUPFAM" id="SSF52540">
    <property type="entry name" value="P-loop containing nucleoside triphosphate hydrolases"/>
    <property type="match status" value="1"/>
</dbReference>
<evidence type="ECO:0000256" key="4">
    <source>
        <dbReference type="ARBA" id="ARBA00022801"/>
    </source>
</evidence>
<dbReference type="GO" id="GO:0008233">
    <property type="term" value="F:peptidase activity"/>
    <property type="evidence" value="ECO:0007669"/>
    <property type="project" value="InterPro"/>
</dbReference>
<keyword evidence="6" id="KW-1133">Transmembrane helix</keyword>
<name>A0A1Z3W879_CHRID</name>
<dbReference type="GO" id="GO:0016887">
    <property type="term" value="F:ATP hydrolysis activity"/>
    <property type="evidence" value="ECO:0007669"/>
    <property type="project" value="InterPro"/>
</dbReference>
<dbReference type="Gene3D" id="1.20.1560.10">
    <property type="entry name" value="ABC transporter type 1, transmembrane domain"/>
    <property type="match status" value="1"/>
</dbReference>
<dbReference type="PROSITE" id="PS50893">
    <property type="entry name" value="ABC_TRANSPORTER_2"/>
    <property type="match status" value="1"/>
</dbReference>
<dbReference type="GO" id="GO:0006508">
    <property type="term" value="P:proteolysis"/>
    <property type="evidence" value="ECO:0007669"/>
    <property type="project" value="InterPro"/>
</dbReference>
<dbReference type="InterPro" id="IPR003593">
    <property type="entry name" value="AAA+_ATPase"/>
</dbReference>
<dbReference type="InterPro" id="IPR039421">
    <property type="entry name" value="Type_1_exporter"/>
</dbReference>
<dbReference type="PANTHER" id="PTHR43394">
    <property type="entry name" value="ATP-DEPENDENT PERMEASE MDL1, MITOCHONDRIAL"/>
    <property type="match status" value="1"/>
</dbReference>
<dbReference type="InterPro" id="IPR005074">
    <property type="entry name" value="Peptidase_C39"/>
</dbReference>
<evidence type="ECO:0000313" key="9">
    <source>
        <dbReference type="Proteomes" id="UP000269015"/>
    </source>
</evidence>
<dbReference type="PROSITE" id="PS50929">
    <property type="entry name" value="ABC_TM1F"/>
    <property type="match status" value="1"/>
</dbReference>
<keyword evidence="7" id="KW-0472">Membrane</keyword>
<keyword evidence="4" id="KW-0378">Hydrolase</keyword>
<protein>
    <submittedName>
        <fullName evidence="8">Peptidase domain-containing ABC transporter</fullName>
    </submittedName>
</protein>
<dbReference type="GO" id="GO:0005524">
    <property type="term" value="F:ATP binding"/>
    <property type="evidence" value="ECO:0007669"/>
    <property type="project" value="UniProtKB-KW"/>
</dbReference>
<evidence type="ECO:0000313" key="8">
    <source>
        <dbReference type="EMBL" id="AZB19740.1"/>
    </source>
</evidence>
<evidence type="ECO:0000256" key="2">
    <source>
        <dbReference type="ARBA" id="ARBA00022692"/>
    </source>
</evidence>
<dbReference type="EMBL" id="CP033930">
    <property type="protein sequence ID" value="AZB19740.1"/>
    <property type="molecule type" value="Genomic_DNA"/>
</dbReference>
<dbReference type="Gene3D" id="3.90.70.10">
    <property type="entry name" value="Cysteine proteinases"/>
    <property type="match status" value="1"/>
</dbReference>
<dbReference type="Pfam" id="PF03412">
    <property type="entry name" value="Peptidase_C39"/>
    <property type="match status" value="1"/>
</dbReference>
<evidence type="ECO:0000256" key="1">
    <source>
        <dbReference type="ARBA" id="ARBA00004651"/>
    </source>
</evidence>